<keyword evidence="5" id="KW-0769">Symport</keyword>
<keyword evidence="9" id="KW-0406">Ion transport</keyword>
<feature type="transmembrane region" description="Helical" evidence="15">
    <location>
        <begin position="261"/>
        <end position="279"/>
    </location>
</feature>
<dbReference type="GO" id="GO:0005307">
    <property type="term" value="F:choline:sodium symporter activity"/>
    <property type="evidence" value="ECO:0007669"/>
    <property type="project" value="TreeGrafter"/>
</dbReference>
<dbReference type="InterPro" id="IPR052244">
    <property type="entry name" value="Choline_transporter"/>
</dbReference>
<evidence type="ECO:0000256" key="9">
    <source>
        <dbReference type="ARBA" id="ARBA00023065"/>
    </source>
</evidence>
<evidence type="ECO:0000256" key="3">
    <source>
        <dbReference type="ARBA" id="ARBA00022448"/>
    </source>
</evidence>
<keyword evidence="10 15" id="KW-0472">Membrane</keyword>
<feature type="compositionally biased region" description="Low complexity" evidence="14">
    <location>
        <begin position="563"/>
        <end position="577"/>
    </location>
</feature>
<feature type="transmembrane region" description="Helical" evidence="15">
    <location>
        <begin position="215"/>
        <end position="235"/>
    </location>
</feature>
<feature type="transmembrane region" description="Helical" evidence="15">
    <location>
        <begin position="106"/>
        <end position="126"/>
    </location>
</feature>
<dbReference type="PANTHER" id="PTHR45897:SF4">
    <property type="entry name" value="HIGH-AFFINITY CHOLINE TRANSPORTER 1"/>
    <property type="match status" value="1"/>
</dbReference>
<evidence type="ECO:0000256" key="8">
    <source>
        <dbReference type="ARBA" id="ARBA00023053"/>
    </source>
</evidence>
<keyword evidence="6" id="KW-0530">Neurotransmitter biosynthesis</keyword>
<feature type="signal peptide" evidence="16">
    <location>
        <begin position="1"/>
        <end position="18"/>
    </location>
</feature>
<sequence length="583" mass="64715">MKYYVLTLLLLILNIIICQEEPEVEEDPERGSFDWLGTLLVSIFYLFVLWVGIWSSRKQKDTTPEEMLLAGRNLGGFVGVLTLLSTWYCAGTIYSNAEMVSSAGILNTQSVGCYAICFWVGAIFFVEKLRSGNYLTMLDPFQYKFGPKLTSLLYLPEVLADVCWIGSTFSALGSCLSTLIGIPPWLGVTVSAVFSAIYTFFGGMYAVAYTDVVQFIVLFVCLWGCVPFVYTSPLVGKVSDFKDVWIGSIEMKYFGDYLDTTIMLICGSIPVQIYVQRILSVRSAKDAKTISIWCGIGNIVCDTATVLLAIAAASADWSKTPIKTLVGHHAHTMTYILKYLVPKAVSYIGLGAISAATMSTADSLLLAASGMFTMNIYQPFLRPKASPREITIATKLSVIVVTIIGIVLALTAKSLYELLLLSSDFVFILLFPQFILVLWYPKYNSYGCLFSYIISLFFRAGAGIEVFGIPTFINYPSGVPYKTIIVFIAIIIAVLLSELSHYFIITKGKLNYDFLHQYVNGDVNEEVQSYPNNEEDEIDKDKKRLALGAQTIVEVPMENTQLSSNNNLPFNNNNNNSIDDKEN</sequence>
<evidence type="ECO:0000256" key="15">
    <source>
        <dbReference type="SAM" id="Phobius"/>
    </source>
</evidence>
<feature type="transmembrane region" description="Helical" evidence="15">
    <location>
        <begin position="392"/>
        <end position="412"/>
    </location>
</feature>
<protein>
    <submittedName>
        <fullName evidence="17">High affinity choline transporter 1</fullName>
    </submittedName>
</protein>
<dbReference type="GO" id="GO:0005886">
    <property type="term" value="C:plasma membrane"/>
    <property type="evidence" value="ECO:0007669"/>
    <property type="project" value="TreeGrafter"/>
</dbReference>
<feature type="transmembrane region" description="Helical" evidence="15">
    <location>
        <begin position="74"/>
        <end position="94"/>
    </location>
</feature>
<keyword evidence="3" id="KW-0813">Transport</keyword>
<dbReference type="AlphaFoldDB" id="A0A649UYV7"/>
<evidence type="ECO:0000256" key="2">
    <source>
        <dbReference type="ARBA" id="ARBA00006434"/>
    </source>
</evidence>
<keyword evidence="7 15" id="KW-1133">Transmembrane helix</keyword>
<feature type="transmembrane region" description="Helical" evidence="15">
    <location>
        <begin position="485"/>
        <end position="505"/>
    </location>
</feature>
<feature type="transmembrane region" description="Helical" evidence="15">
    <location>
        <begin position="418"/>
        <end position="440"/>
    </location>
</feature>
<dbReference type="InterPro" id="IPR038377">
    <property type="entry name" value="Na/Glc_symporter_sf"/>
</dbReference>
<name>A0A649UYV7_9STRA</name>
<evidence type="ECO:0000256" key="11">
    <source>
        <dbReference type="ARBA" id="ARBA00023180"/>
    </source>
</evidence>
<dbReference type="EMBL" id="MN167385">
    <property type="protein sequence ID" value="QGJ83560.1"/>
    <property type="molecule type" value="mRNA"/>
</dbReference>
<reference evidence="17" key="1">
    <citation type="journal article" date="2019" name="Mol. Biol. Evol.">
        <title>Ancient Adaptive Lateral Gene Transfers in the Symbiotic Opalina - Blastocystis Stramenopile Lineage.</title>
        <authorList>
            <person name="Yubuki N."/>
            <person name="Galindo L.J."/>
            <person name="Reboul G."/>
            <person name="Lopez-Garcia P."/>
            <person name="Brown M.W."/>
            <person name="Pollet N."/>
            <person name="Moreira D."/>
        </authorList>
    </citation>
    <scope>NUCLEOTIDE SEQUENCE</scope>
    <source>
        <strain evidence="17">Opal32</strain>
    </source>
</reference>
<dbReference type="CDD" id="cd11474">
    <property type="entry name" value="SLC5sbd_CHT"/>
    <property type="match status" value="1"/>
</dbReference>
<evidence type="ECO:0000256" key="1">
    <source>
        <dbReference type="ARBA" id="ARBA00004141"/>
    </source>
</evidence>
<evidence type="ECO:0000256" key="16">
    <source>
        <dbReference type="SAM" id="SignalP"/>
    </source>
</evidence>
<dbReference type="InterPro" id="IPR001734">
    <property type="entry name" value="Na/solute_symporter"/>
</dbReference>
<dbReference type="PROSITE" id="PS50283">
    <property type="entry name" value="NA_SOLUT_SYMP_3"/>
    <property type="match status" value="1"/>
</dbReference>
<comment type="similarity">
    <text evidence="2 13">Belongs to the sodium:solute symporter (SSF) (TC 2.A.21) family.</text>
</comment>
<keyword evidence="8" id="KW-0915">Sodium</keyword>
<keyword evidence="4 15" id="KW-0812">Transmembrane</keyword>
<proteinExistence type="evidence at transcript level"/>
<evidence type="ECO:0000313" key="17">
    <source>
        <dbReference type="EMBL" id="QGJ83560.1"/>
    </source>
</evidence>
<feature type="transmembrane region" description="Helical" evidence="15">
    <location>
        <begin position="158"/>
        <end position="182"/>
    </location>
</feature>
<evidence type="ECO:0000256" key="5">
    <source>
        <dbReference type="ARBA" id="ARBA00022847"/>
    </source>
</evidence>
<evidence type="ECO:0000256" key="13">
    <source>
        <dbReference type="RuleBase" id="RU362091"/>
    </source>
</evidence>
<evidence type="ECO:0000256" key="14">
    <source>
        <dbReference type="SAM" id="MobiDB-lite"/>
    </source>
</evidence>
<evidence type="ECO:0000256" key="4">
    <source>
        <dbReference type="ARBA" id="ARBA00022692"/>
    </source>
</evidence>
<feature type="transmembrane region" description="Helical" evidence="15">
    <location>
        <begin position="452"/>
        <end position="473"/>
    </location>
</feature>
<keyword evidence="12" id="KW-0739">Sodium transport</keyword>
<dbReference type="Pfam" id="PF00474">
    <property type="entry name" value="SSF"/>
    <property type="match status" value="1"/>
</dbReference>
<keyword evidence="11" id="KW-0325">Glycoprotein</keyword>
<feature type="chain" id="PRO_5024918366" evidence="16">
    <location>
        <begin position="19"/>
        <end position="583"/>
    </location>
</feature>
<evidence type="ECO:0000256" key="12">
    <source>
        <dbReference type="ARBA" id="ARBA00023201"/>
    </source>
</evidence>
<dbReference type="GO" id="GO:0008292">
    <property type="term" value="P:acetylcholine biosynthetic process"/>
    <property type="evidence" value="ECO:0007669"/>
    <property type="project" value="TreeGrafter"/>
</dbReference>
<dbReference type="PANTHER" id="PTHR45897">
    <property type="entry name" value="HIGH-AFFINITY CHOLINE TRANSPORTER 1"/>
    <property type="match status" value="1"/>
</dbReference>
<feature type="transmembrane region" description="Helical" evidence="15">
    <location>
        <begin position="188"/>
        <end position="208"/>
    </location>
</feature>
<keyword evidence="16" id="KW-0732">Signal</keyword>
<accession>A0A649UYV7</accession>
<feature type="region of interest" description="Disordered" evidence="14">
    <location>
        <begin position="561"/>
        <end position="583"/>
    </location>
</feature>
<feature type="transmembrane region" description="Helical" evidence="15">
    <location>
        <begin position="347"/>
        <end position="372"/>
    </location>
</feature>
<feature type="transmembrane region" description="Helical" evidence="15">
    <location>
        <begin position="291"/>
        <end position="315"/>
    </location>
</feature>
<evidence type="ECO:0000256" key="10">
    <source>
        <dbReference type="ARBA" id="ARBA00023136"/>
    </source>
</evidence>
<dbReference type="Gene3D" id="1.20.1730.10">
    <property type="entry name" value="Sodium/glucose cotransporter"/>
    <property type="match status" value="1"/>
</dbReference>
<evidence type="ECO:0000256" key="6">
    <source>
        <dbReference type="ARBA" id="ARBA00022979"/>
    </source>
</evidence>
<evidence type="ECO:0000256" key="7">
    <source>
        <dbReference type="ARBA" id="ARBA00022989"/>
    </source>
</evidence>
<comment type="subcellular location">
    <subcellularLocation>
        <location evidence="1">Membrane</location>
        <topology evidence="1">Multi-pass membrane protein</topology>
    </subcellularLocation>
</comment>
<feature type="transmembrane region" description="Helical" evidence="15">
    <location>
        <begin position="34"/>
        <end position="53"/>
    </location>
</feature>
<organism evidence="17">
    <name type="scientific">Opalinidae sp</name>
    <dbReference type="NCBI Taxonomy" id="2059444"/>
    <lineage>
        <taxon>Eukaryota</taxon>
        <taxon>Sar</taxon>
        <taxon>Stramenopiles</taxon>
        <taxon>Bigyra</taxon>
        <taxon>Opalozoa</taxon>
        <taxon>Opalinata</taxon>
        <taxon>Opalinidae</taxon>
    </lineage>
</organism>